<dbReference type="InterPro" id="IPR046529">
    <property type="entry name" value="DUF6594"/>
</dbReference>
<keyword evidence="1" id="KW-0812">Transmembrane</keyword>
<evidence type="ECO:0000313" key="3">
    <source>
        <dbReference type="EMBL" id="KAK2597929.1"/>
    </source>
</evidence>
<comment type="caution">
    <text evidence="3">The sequence shown here is derived from an EMBL/GenBank/DDBJ whole genome shotgun (WGS) entry which is preliminary data.</text>
</comment>
<dbReference type="EMBL" id="JAUJFL010000009">
    <property type="protein sequence ID" value="KAK2597929.1"/>
    <property type="molecule type" value="Genomic_DNA"/>
</dbReference>
<dbReference type="AlphaFoldDB" id="A0AAD9VXE1"/>
<protein>
    <recommendedName>
        <fullName evidence="2">DUF6594 domain-containing protein</fullName>
    </recommendedName>
</protein>
<feature type="transmembrane region" description="Helical" evidence="1">
    <location>
        <begin position="178"/>
        <end position="200"/>
    </location>
</feature>
<dbReference type="Pfam" id="PF20237">
    <property type="entry name" value="DUF6594"/>
    <property type="match status" value="1"/>
</dbReference>
<dbReference type="PANTHER" id="PTHR34502">
    <property type="entry name" value="DUF6594 DOMAIN-CONTAINING PROTEIN-RELATED"/>
    <property type="match status" value="1"/>
</dbReference>
<feature type="domain" description="DUF6594" evidence="2">
    <location>
        <begin position="2"/>
        <end position="247"/>
    </location>
</feature>
<accession>A0AAD9VXE1</accession>
<keyword evidence="1" id="KW-1133">Transmembrane helix</keyword>
<feature type="transmembrane region" description="Helical" evidence="1">
    <location>
        <begin position="212"/>
        <end position="233"/>
    </location>
</feature>
<keyword evidence="4" id="KW-1185">Reference proteome</keyword>
<dbReference type="PANTHER" id="PTHR34502:SF3">
    <property type="entry name" value="DUF6594 DOMAIN-CONTAINING PROTEIN"/>
    <property type="match status" value="1"/>
</dbReference>
<keyword evidence="1" id="KW-0472">Membrane</keyword>
<evidence type="ECO:0000256" key="1">
    <source>
        <dbReference type="SAM" id="Phobius"/>
    </source>
</evidence>
<dbReference type="Proteomes" id="UP001265746">
    <property type="component" value="Unassembled WGS sequence"/>
</dbReference>
<sequence length="247" mass="28176">MLARFTASAPEFYIFREFRYLQSRVLLHLQDEIRALETQLWRMDEKDKVNNPRNLQCRELDDARNGTRKIMMDKIQHKLVQYGELLCLSSKLAALEQPSTFERTSLQNFFSHKQPLVLQEGYIGNSTDLITLKAERDDAWLDRQILGLLVRANNPLLSRHKGDSDGSAVFYSLDRVHFFVMTILILTMLFLLSAPLVPLYEWSQAGVDGKALAKMMGFQVGCTLLFGGVLALCTRAKKHEIYGACAA</sequence>
<name>A0AAD9VXE1_PHOAM</name>
<organism evidence="3 4">
    <name type="scientific">Phomopsis amygdali</name>
    <name type="common">Fusicoccum amygdali</name>
    <dbReference type="NCBI Taxonomy" id="1214568"/>
    <lineage>
        <taxon>Eukaryota</taxon>
        <taxon>Fungi</taxon>
        <taxon>Dikarya</taxon>
        <taxon>Ascomycota</taxon>
        <taxon>Pezizomycotina</taxon>
        <taxon>Sordariomycetes</taxon>
        <taxon>Sordariomycetidae</taxon>
        <taxon>Diaporthales</taxon>
        <taxon>Diaporthaceae</taxon>
        <taxon>Diaporthe</taxon>
    </lineage>
</organism>
<evidence type="ECO:0000313" key="4">
    <source>
        <dbReference type="Proteomes" id="UP001265746"/>
    </source>
</evidence>
<evidence type="ECO:0000259" key="2">
    <source>
        <dbReference type="Pfam" id="PF20237"/>
    </source>
</evidence>
<proteinExistence type="predicted"/>
<gene>
    <name evidence="3" type="ORF">N8I77_012681</name>
</gene>
<reference evidence="3" key="1">
    <citation type="submission" date="2023-06" db="EMBL/GenBank/DDBJ databases">
        <authorList>
            <person name="Noh H."/>
        </authorList>
    </citation>
    <scope>NUCLEOTIDE SEQUENCE</scope>
    <source>
        <strain evidence="3">DUCC20226</strain>
    </source>
</reference>